<organism evidence="1 2">
    <name type="scientific">Papaver somniferum</name>
    <name type="common">Opium poppy</name>
    <dbReference type="NCBI Taxonomy" id="3469"/>
    <lineage>
        <taxon>Eukaryota</taxon>
        <taxon>Viridiplantae</taxon>
        <taxon>Streptophyta</taxon>
        <taxon>Embryophyta</taxon>
        <taxon>Tracheophyta</taxon>
        <taxon>Spermatophyta</taxon>
        <taxon>Magnoliopsida</taxon>
        <taxon>Ranunculales</taxon>
        <taxon>Papaveraceae</taxon>
        <taxon>Papaveroideae</taxon>
        <taxon>Papaver</taxon>
    </lineage>
</organism>
<proteinExistence type="predicted"/>
<keyword evidence="2" id="KW-1185">Reference proteome</keyword>
<dbReference type="EMBL" id="CM010717">
    <property type="protein sequence ID" value="RZC53879.1"/>
    <property type="molecule type" value="Genomic_DNA"/>
</dbReference>
<sequence>MLCTIFFTNCGGEYINFKYLNCVLSFENMAKHSWPDLVCEWLVENLNDQYEKPFSVTGCTPAIWVSFSKLWTLDAF</sequence>
<dbReference type="AlphaFoldDB" id="A0A4Y7J2A7"/>
<gene>
    <name evidence="1" type="ORF">C5167_012732</name>
</gene>
<evidence type="ECO:0000313" key="2">
    <source>
        <dbReference type="Proteomes" id="UP000316621"/>
    </source>
</evidence>
<name>A0A4Y7J2A7_PAPSO</name>
<dbReference type="Gramene" id="RZC53879">
    <property type="protein sequence ID" value="RZC53879"/>
    <property type="gene ID" value="C5167_012732"/>
</dbReference>
<evidence type="ECO:0000313" key="1">
    <source>
        <dbReference type="EMBL" id="RZC53879.1"/>
    </source>
</evidence>
<protein>
    <submittedName>
        <fullName evidence="1">Uncharacterized protein</fullName>
    </submittedName>
</protein>
<dbReference type="Proteomes" id="UP000316621">
    <property type="component" value="Chromosome 3"/>
</dbReference>
<accession>A0A4Y7J2A7</accession>
<reference evidence="1 2" key="1">
    <citation type="journal article" date="2018" name="Science">
        <title>The opium poppy genome and morphinan production.</title>
        <authorList>
            <person name="Guo L."/>
            <person name="Winzer T."/>
            <person name="Yang X."/>
            <person name="Li Y."/>
            <person name="Ning Z."/>
            <person name="He Z."/>
            <person name="Teodor R."/>
            <person name="Lu Y."/>
            <person name="Bowser T.A."/>
            <person name="Graham I.A."/>
            <person name="Ye K."/>
        </authorList>
    </citation>
    <scope>NUCLEOTIDE SEQUENCE [LARGE SCALE GENOMIC DNA]</scope>
    <source>
        <strain evidence="2">cv. HN1</strain>
        <tissue evidence="1">Leaves</tissue>
    </source>
</reference>